<dbReference type="Gene3D" id="3.60.10.10">
    <property type="entry name" value="Endonuclease/exonuclease/phosphatase"/>
    <property type="match status" value="1"/>
</dbReference>
<proteinExistence type="predicted"/>
<protein>
    <recommendedName>
        <fullName evidence="3">Reverse transcriptase</fullName>
    </recommendedName>
</protein>
<name>A0A9Q1Q5R0_9CARY</name>
<evidence type="ECO:0000313" key="1">
    <source>
        <dbReference type="EMBL" id="KAJ8430287.1"/>
    </source>
</evidence>
<keyword evidence="2" id="KW-1185">Reference proteome</keyword>
<dbReference type="EMBL" id="JAKOGI010000809">
    <property type="protein sequence ID" value="KAJ8430287.1"/>
    <property type="molecule type" value="Genomic_DNA"/>
</dbReference>
<sequence length="285" mass="32873">MVDPDEGTTLEFIPVSEFKGTKCAKLAQEDIEEKVNYWQNAMICCVLGANPPYEVLVGRTAGKKHTKKWNGESDHMRSHKSRIRHQKKLNQRSEDDFQLATKHITRHYVPRVARPKETATLDDLLQVNFYDALLEEDVIQEEAGMIGFLETKAKDYNIKQVMSRVCPNWQWEHNATMTNRGKIILSWHPRRYQFIIILKTDQLIHGEAIHLPTNQKFTFLYGKNLEEQRLPLWENLMALSQTLEDPWCVLGDFNSVLHQGERIGGLAVTDGEVKDFAACIQHCGL</sequence>
<gene>
    <name evidence="1" type="ORF">Cgig2_024719</name>
</gene>
<dbReference type="AlphaFoldDB" id="A0A9Q1Q5R0"/>
<dbReference type="InterPro" id="IPR036691">
    <property type="entry name" value="Endo/exonu/phosph_ase_sf"/>
</dbReference>
<dbReference type="Proteomes" id="UP001153076">
    <property type="component" value="Unassembled WGS sequence"/>
</dbReference>
<accession>A0A9Q1Q5R0</accession>
<dbReference type="SUPFAM" id="SSF56219">
    <property type="entry name" value="DNase I-like"/>
    <property type="match status" value="1"/>
</dbReference>
<reference evidence="1" key="1">
    <citation type="submission" date="2022-04" db="EMBL/GenBank/DDBJ databases">
        <title>Carnegiea gigantea Genome sequencing and assembly v2.</title>
        <authorList>
            <person name="Copetti D."/>
            <person name="Sanderson M.J."/>
            <person name="Burquez A."/>
            <person name="Wojciechowski M.F."/>
        </authorList>
    </citation>
    <scope>NUCLEOTIDE SEQUENCE</scope>
    <source>
        <strain evidence="1">SGP5-SGP5p</strain>
        <tissue evidence="1">Aerial part</tissue>
    </source>
</reference>
<comment type="caution">
    <text evidence="1">The sequence shown here is derived from an EMBL/GenBank/DDBJ whole genome shotgun (WGS) entry which is preliminary data.</text>
</comment>
<evidence type="ECO:0008006" key="3">
    <source>
        <dbReference type="Google" id="ProtNLM"/>
    </source>
</evidence>
<dbReference type="OrthoDB" id="1227051at2759"/>
<organism evidence="1 2">
    <name type="scientific">Carnegiea gigantea</name>
    <dbReference type="NCBI Taxonomy" id="171969"/>
    <lineage>
        <taxon>Eukaryota</taxon>
        <taxon>Viridiplantae</taxon>
        <taxon>Streptophyta</taxon>
        <taxon>Embryophyta</taxon>
        <taxon>Tracheophyta</taxon>
        <taxon>Spermatophyta</taxon>
        <taxon>Magnoliopsida</taxon>
        <taxon>eudicotyledons</taxon>
        <taxon>Gunneridae</taxon>
        <taxon>Pentapetalae</taxon>
        <taxon>Caryophyllales</taxon>
        <taxon>Cactineae</taxon>
        <taxon>Cactaceae</taxon>
        <taxon>Cactoideae</taxon>
        <taxon>Echinocereeae</taxon>
        <taxon>Carnegiea</taxon>
    </lineage>
</organism>
<evidence type="ECO:0000313" key="2">
    <source>
        <dbReference type="Proteomes" id="UP001153076"/>
    </source>
</evidence>